<dbReference type="InterPro" id="IPR039708">
    <property type="entry name" value="MT1774/Rv1733c-like"/>
</dbReference>
<dbReference type="EMBL" id="BAABIC010000038">
    <property type="protein sequence ID" value="GAA4713499.1"/>
    <property type="molecule type" value="Genomic_DNA"/>
</dbReference>
<organism evidence="2 3">
    <name type="scientific">Pseudonocardia yuanmonensis</name>
    <dbReference type="NCBI Taxonomy" id="1095914"/>
    <lineage>
        <taxon>Bacteria</taxon>
        <taxon>Bacillati</taxon>
        <taxon>Actinomycetota</taxon>
        <taxon>Actinomycetes</taxon>
        <taxon>Pseudonocardiales</taxon>
        <taxon>Pseudonocardiaceae</taxon>
        <taxon>Pseudonocardia</taxon>
    </lineage>
</organism>
<accession>A0ABP8XUD1</accession>
<evidence type="ECO:0000313" key="2">
    <source>
        <dbReference type="EMBL" id="GAA4713499.1"/>
    </source>
</evidence>
<sequence length="184" mass="18688">MEHNGVDVERVAAVVRRIAPVAALLVLVAAVLLGDAAGARAVSRAAPELFRTEATLVDAAPSSGPDENALLPQARVPAIWLGPDGTSHLGSLSVDAGTPAGRTVPIWIDAAGEPVSPPTTGAADAVVVGVVAALLGWALIAAALVVTAVAAARQRARRIAEEWAAAEPLWSGRSSRTEPPGEQR</sequence>
<name>A0ABP8XUD1_9PSEU</name>
<keyword evidence="1" id="KW-1133">Transmembrane helix</keyword>
<evidence type="ECO:0008006" key="4">
    <source>
        <dbReference type="Google" id="ProtNLM"/>
    </source>
</evidence>
<keyword evidence="1" id="KW-0812">Transmembrane</keyword>
<feature type="transmembrane region" description="Helical" evidence="1">
    <location>
        <begin position="125"/>
        <end position="152"/>
    </location>
</feature>
<dbReference type="PANTHER" id="PTHR42305:SF1">
    <property type="entry name" value="MEMBRANE PROTEIN RV1733C-RELATED"/>
    <property type="match status" value="1"/>
</dbReference>
<dbReference type="Proteomes" id="UP001500325">
    <property type="component" value="Unassembled WGS sequence"/>
</dbReference>
<keyword evidence="1" id="KW-0472">Membrane</keyword>
<reference evidence="3" key="1">
    <citation type="journal article" date="2019" name="Int. J. Syst. Evol. Microbiol.">
        <title>The Global Catalogue of Microorganisms (GCM) 10K type strain sequencing project: providing services to taxonomists for standard genome sequencing and annotation.</title>
        <authorList>
            <consortium name="The Broad Institute Genomics Platform"/>
            <consortium name="The Broad Institute Genome Sequencing Center for Infectious Disease"/>
            <person name="Wu L."/>
            <person name="Ma J."/>
        </authorList>
    </citation>
    <scope>NUCLEOTIDE SEQUENCE [LARGE SCALE GENOMIC DNA]</scope>
    <source>
        <strain evidence="3">JCM 18055</strain>
    </source>
</reference>
<evidence type="ECO:0000256" key="1">
    <source>
        <dbReference type="SAM" id="Phobius"/>
    </source>
</evidence>
<comment type="caution">
    <text evidence="2">The sequence shown here is derived from an EMBL/GenBank/DDBJ whole genome shotgun (WGS) entry which is preliminary data.</text>
</comment>
<dbReference type="RefSeq" id="WP_345384707.1">
    <property type="nucleotide sequence ID" value="NZ_BAABIC010000038.1"/>
</dbReference>
<evidence type="ECO:0000313" key="3">
    <source>
        <dbReference type="Proteomes" id="UP001500325"/>
    </source>
</evidence>
<gene>
    <name evidence="2" type="ORF">GCM10023215_65590</name>
</gene>
<proteinExistence type="predicted"/>
<protein>
    <recommendedName>
        <fullName evidence="4">Transmembrane protein</fullName>
    </recommendedName>
</protein>
<dbReference type="PANTHER" id="PTHR42305">
    <property type="entry name" value="MEMBRANE PROTEIN RV1733C-RELATED"/>
    <property type="match status" value="1"/>
</dbReference>
<keyword evidence="3" id="KW-1185">Reference proteome</keyword>